<dbReference type="Proteomes" id="UP000000383">
    <property type="component" value="Chromosome"/>
</dbReference>
<name>D7DJ65_METV0</name>
<proteinExistence type="predicted"/>
<dbReference type="STRING" id="666681.M301_1720"/>
<organism evidence="1 2">
    <name type="scientific">Methylotenera versatilis (strain 301)</name>
    <dbReference type="NCBI Taxonomy" id="666681"/>
    <lineage>
        <taxon>Bacteria</taxon>
        <taxon>Pseudomonadati</taxon>
        <taxon>Pseudomonadota</taxon>
        <taxon>Betaproteobacteria</taxon>
        <taxon>Nitrosomonadales</taxon>
        <taxon>Methylophilaceae</taxon>
        <taxon>Methylotenera</taxon>
    </lineage>
</organism>
<evidence type="ECO:0008006" key="3">
    <source>
        <dbReference type="Google" id="ProtNLM"/>
    </source>
</evidence>
<accession>D7DJ65</accession>
<dbReference type="EMBL" id="CP002056">
    <property type="protein sequence ID" value="ADI30100.1"/>
    <property type="molecule type" value="Genomic_DNA"/>
</dbReference>
<dbReference type="HOGENOM" id="CLU_619370_0_0_4"/>
<dbReference type="InterPro" id="IPR007813">
    <property type="entry name" value="PilN"/>
</dbReference>
<keyword evidence="2" id="KW-1185">Reference proteome</keyword>
<evidence type="ECO:0000313" key="1">
    <source>
        <dbReference type="EMBL" id="ADI30100.1"/>
    </source>
</evidence>
<dbReference type="AlphaFoldDB" id="D7DJ65"/>
<sequence>MLLPWSKQSTLAISHHGIAFKHADGQSQLLTDSEFTWANVAPLNTAQLAEILNAHQSLLKHQQVRVLLSNTLIRYLVLPWQNEVFARNDWQSIVQHEFRKQYGVAADAWKVSVSFSNYGQSIIAAAMDESLFVQLEASARALNFNITSVQPLLMPLLNTSAEPPRDWVLVAEPERILLCRMHNTEWQQILIDSPPTGLEYQHAEQLINRNLLHVATNEQPSKVNSYVSAALHKAWEHTNSKLQKTMLRSNSTRAHALWMVELPFNKKSPKINLDFAEKTQLNNTSWTWGILAIALLAMTFLYTQYQGTSKKISEQIRLAENKARSEDARKPNLAAAPAMLDKLKLAQQTQQQLDLPWMQMLKALETVKASNPHIAILSISPNKNRAEIKLTGQTAEFSDITSFLDALRTNNSFTDAVLVSQHLADDQAKLLYVFEVNLGWRV</sequence>
<dbReference type="RefSeq" id="WP_013148412.1">
    <property type="nucleotide sequence ID" value="NC_014207.1"/>
</dbReference>
<dbReference type="Pfam" id="PF05137">
    <property type="entry name" value="PilN"/>
    <property type="match status" value="1"/>
</dbReference>
<reference evidence="1 2" key="2">
    <citation type="journal article" date="2011" name="J. Bacteriol.">
        <title>Genomes of three methylotrophs from a single niche uncover genetic and metabolic divergence of Methylophilaceae.</title>
        <authorList>
            <person name="Lapidus A."/>
            <person name="Clum A."/>
            <person name="Labutti K."/>
            <person name="Kaluzhnaya M.G."/>
            <person name="Lim S."/>
            <person name="Beck D.A."/>
            <person name="Glavina Del Rio T."/>
            <person name="Nolan M."/>
            <person name="Mavromatis K."/>
            <person name="Huntemann M."/>
            <person name="Lucas S."/>
            <person name="Lidstrom M.E."/>
            <person name="Ivanova N."/>
            <person name="Chistoserdova L."/>
        </authorList>
    </citation>
    <scope>NUCLEOTIDE SEQUENCE [LARGE SCALE GENOMIC DNA]</scope>
    <source>
        <strain evidence="1 2">301</strain>
    </source>
</reference>
<evidence type="ECO:0000313" key="2">
    <source>
        <dbReference type="Proteomes" id="UP000000383"/>
    </source>
</evidence>
<reference evidence="2" key="1">
    <citation type="submission" date="2010-05" db="EMBL/GenBank/DDBJ databases">
        <title>Complete sequence of Methylotenera sp. 301.</title>
        <authorList>
            <person name="Lucas S."/>
            <person name="Copeland A."/>
            <person name="Lapidus A."/>
            <person name="Cheng J.-F."/>
            <person name="Bruce D."/>
            <person name="Goodwin L."/>
            <person name="Pitluck S."/>
            <person name="Clum A."/>
            <person name="Land M."/>
            <person name="Hauser L."/>
            <person name="Kyrpides N."/>
            <person name="Ivanova N."/>
            <person name="Chistoservova L."/>
            <person name="Kalyuzhnaya M."/>
            <person name="Woyke T."/>
        </authorList>
    </citation>
    <scope>NUCLEOTIDE SEQUENCE [LARGE SCALE GENOMIC DNA]</scope>
    <source>
        <strain evidence="2">301</strain>
    </source>
</reference>
<protein>
    <recommendedName>
        <fullName evidence="3">Fimbrial assembly family protein</fullName>
    </recommendedName>
</protein>
<dbReference type="OrthoDB" id="8703192at2"/>
<gene>
    <name evidence="1" type="ordered locus">M301_1720</name>
</gene>
<dbReference type="KEGG" id="meh:M301_1720"/>